<dbReference type="InterPro" id="IPR015421">
    <property type="entry name" value="PyrdxlP-dep_Trfase_major"/>
</dbReference>
<evidence type="ECO:0000256" key="2">
    <source>
        <dbReference type="ARBA" id="ARBA00005063"/>
    </source>
</evidence>
<dbReference type="EMBL" id="MDTU01000001">
    <property type="protein sequence ID" value="ODN43051.1"/>
    <property type="molecule type" value="Genomic_DNA"/>
</dbReference>
<proteinExistence type="inferred from homology"/>
<dbReference type="Pfam" id="PF00202">
    <property type="entry name" value="Aminotran_3"/>
    <property type="match status" value="1"/>
</dbReference>
<dbReference type="PANTHER" id="PTHR42684">
    <property type="entry name" value="ADENOSYLMETHIONINE-8-AMINO-7-OXONONANOATE AMINOTRANSFERASE"/>
    <property type="match status" value="1"/>
</dbReference>
<dbReference type="PANTHER" id="PTHR42684:SF3">
    <property type="entry name" value="ADENOSYLMETHIONINE-8-AMINO-7-OXONONANOATE AMINOTRANSFERASE"/>
    <property type="match status" value="1"/>
</dbReference>
<dbReference type="PROSITE" id="PS00600">
    <property type="entry name" value="AA_TRANSFER_CLASS_3"/>
    <property type="match status" value="1"/>
</dbReference>
<evidence type="ECO:0000256" key="1">
    <source>
        <dbReference type="ARBA" id="ARBA00001933"/>
    </source>
</evidence>
<accession>A0ABX3A2G9</accession>
<dbReference type="Proteomes" id="UP000094329">
    <property type="component" value="Unassembled WGS sequence"/>
</dbReference>
<comment type="function">
    <text evidence="9">Catalyzes the transfer of the alpha-amino group from S-adenosyl-L-methionine (SAM) to 7-keto-8-aminopelargonic acid (KAPA) to form 7,8-diaminopelargonic acid (DAPA). It is the only aminotransferase known to utilize SAM as an amino donor.</text>
</comment>
<dbReference type="InterPro" id="IPR049704">
    <property type="entry name" value="Aminotrans_3_PPA_site"/>
</dbReference>
<feature type="site" description="Participates in the substrate recognition with KAPA and in a stacking interaction with the adenine ring of SAM" evidence="9">
    <location>
        <position position="15"/>
    </location>
</feature>
<dbReference type="InterPro" id="IPR005814">
    <property type="entry name" value="Aminotrans_3"/>
</dbReference>
<dbReference type="InterPro" id="IPR015422">
    <property type="entry name" value="PyrdxlP-dep_Trfase_small"/>
</dbReference>
<keyword evidence="11" id="KW-1185">Reference proteome</keyword>
<keyword evidence="9" id="KW-0963">Cytoplasm</keyword>
<feature type="modified residue" description="N6-(pyridoxal phosphate)lysine" evidence="9">
    <location>
        <position position="279"/>
    </location>
</feature>
<keyword evidence="4 9" id="KW-0808">Transferase</keyword>
<dbReference type="PIRSF" id="PIRSF000521">
    <property type="entry name" value="Transaminase_4ab_Lys_Orn"/>
    <property type="match status" value="1"/>
</dbReference>
<keyword evidence="6 9" id="KW-0093">Biotin biosynthesis</keyword>
<dbReference type="RefSeq" id="WP_069312849.1">
    <property type="nucleotide sequence ID" value="NZ_MDTU01000001.1"/>
</dbReference>
<evidence type="ECO:0000313" key="11">
    <source>
        <dbReference type="Proteomes" id="UP000094329"/>
    </source>
</evidence>
<dbReference type="EC" id="2.6.1.62" evidence="9"/>
<dbReference type="CDD" id="cd00610">
    <property type="entry name" value="OAT_like"/>
    <property type="match status" value="1"/>
</dbReference>
<dbReference type="HAMAP" id="MF_00834">
    <property type="entry name" value="BioA"/>
    <property type="match status" value="1"/>
</dbReference>
<feature type="binding site" evidence="9">
    <location>
        <position position="279"/>
    </location>
    <ligand>
        <name>substrate</name>
    </ligand>
</feature>
<dbReference type="Gene3D" id="3.40.640.10">
    <property type="entry name" value="Type I PLP-dependent aspartate aminotransferase-like (Major domain)"/>
    <property type="match status" value="1"/>
</dbReference>
<gene>
    <name evidence="9" type="primary">bioA</name>
    <name evidence="10" type="ORF">BGC07_09145</name>
</gene>
<dbReference type="Gene3D" id="3.90.1150.10">
    <property type="entry name" value="Aspartate Aminotransferase, domain 1"/>
    <property type="match status" value="1"/>
</dbReference>
<comment type="cofactor">
    <cofactor evidence="1 9">
        <name>pyridoxal 5'-phosphate</name>
        <dbReference type="ChEBI" id="CHEBI:597326"/>
    </cofactor>
</comment>
<comment type="subcellular location">
    <subcellularLocation>
        <location evidence="9">Cytoplasm</location>
    </subcellularLocation>
</comment>
<keyword evidence="5 9" id="KW-0949">S-adenosyl-L-methionine</keyword>
<name>A0ABX3A2G9_9GAMM</name>
<evidence type="ECO:0000256" key="3">
    <source>
        <dbReference type="ARBA" id="ARBA00022576"/>
    </source>
</evidence>
<evidence type="ECO:0000256" key="7">
    <source>
        <dbReference type="ARBA" id="ARBA00022898"/>
    </source>
</evidence>
<organism evidence="10 11">
    <name type="scientific">Piscirickettsia litoralis</name>
    <dbReference type="NCBI Taxonomy" id="1891921"/>
    <lineage>
        <taxon>Bacteria</taxon>
        <taxon>Pseudomonadati</taxon>
        <taxon>Pseudomonadota</taxon>
        <taxon>Gammaproteobacteria</taxon>
        <taxon>Thiotrichales</taxon>
        <taxon>Piscirickettsiaceae</taxon>
        <taxon>Piscirickettsia</taxon>
    </lineage>
</organism>
<evidence type="ECO:0000256" key="6">
    <source>
        <dbReference type="ARBA" id="ARBA00022756"/>
    </source>
</evidence>
<comment type="subunit">
    <text evidence="9">Homodimer.</text>
</comment>
<evidence type="ECO:0000313" key="10">
    <source>
        <dbReference type="EMBL" id="ODN43051.1"/>
    </source>
</evidence>
<evidence type="ECO:0000256" key="8">
    <source>
        <dbReference type="ARBA" id="ARBA00048449"/>
    </source>
</evidence>
<evidence type="ECO:0000256" key="9">
    <source>
        <dbReference type="HAMAP-Rule" id="MF_00834"/>
    </source>
</evidence>
<feature type="binding site" evidence="9">
    <location>
        <position position="52"/>
    </location>
    <ligand>
        <name>substrate</name>
    </ligand>
</feature>
<protein>
    <recommendedName>
        <fullName evidence="9">Adenosylmethionine-8-amino-7-oxononanoate aminotransferase</fullName>
        <ecNumber evidence="9">2.6.1.62</ecNumber>
    </recommendedName>
    <alternativeName>
        <fullName evidence="9">7,8-diamino-pelargonic acid aminotransferase</fullName>
        <shortName evidence="9">DAPA AT</shortName>
        <shortName evidence="9">DAPA aminotransferase</shortName>
    </alternativeName>
    <alternativeName>
        <fullName evidence="9">7,8-diaminononanoate synthase</fullName>
        <shortName evidence="9">DANS</shortName>
    </alternativeName>
    <alternativeName>
        <fullName evidence="9">Diaminopelargonic acid synthase</fullName>
    </alternativeName>
</protein>
<dbReference type="SUPFAM" id="SSF53383">
    <property type="entry name" value="PLP-dependent transferases"/>
    <property type="match status" value="1"/>
</dbReference>
<feature type="binding site" evidence="9">
    <location>
        <position position="250"/>
    </location>
    <ligand>
        <name>pyridoxal 5'-phosphate</name>
        <dbReference type="ChEBI" id="CHEBI:597326"/>
    </ligand>
</feature>
<feature type="binding site" evidence="9">
    <location>
        <position position="144"/>
    </location>
    <ligand>
        <name>substrate</name>
    </ligand>
</feature>
<keyword evidence="7 9" id="KW-0663">Pyridoxal phosphate</keyword>
<feature type="binding site" evidence="9">
    <location>
        <position position="314"/>
    </location>
    <ligand>
        <name>substrate</name>
    </ligand>
</feature>
<comment type="catalytic activity">
    <reaction evidence="8 9">
        <text>(8S)-8-amino-7-oxononanoate + S-adenosyl-L-methionine = S-adenosyl-4-methylsulfanyl-2-oxobutanoate + (7R,8S)-7,8-diammoniononanoate</text>
        <dbReference type="Rhea" id="RHEA:16861"/>
        <dbReference type="ChEBI" id="CHEBI:16490"/>
        <dbReference type="ChEBI" id="CHEBI:59789"/>
        <dbReference type="ChEBI" id="CHEBI:149468"/>
        <dbReference type="ChEBI" id="CHEBI:149469"/>
        <dbReference type="EC" id="2.6.1.62"/>
    </reaction>
</comment>
<dbReference type="InterPro" id="IPR015424">
    <property type="entry name" value="PyrdxlP-dep_Trfase"/>
</dbReference>
<feature type="binding site" evidence="9">
    <location>
        <begin position="111"/>
        <end position="112"/>
    </location>
    <ligand>
        <name>pyridoxal 5'-phosphate</name>
        <dbReference type="ChEBI" id="CHEBI:597326"/>
    </ligand>
</feature>
<dbReference type="NCBIfam" id="TIGR00508">
    <property type="entry name" value="bioA"/>
    <property type="match status" value="1"/>
</dbReference>
<comment type="pathway">
    <text evidence="2 9">Cofactor biosynthesis; biotin biosynthesis; 7,8-diaminononanoate from 8-amino-7-oxononanoate (SAM route): step 1/1.</text>
</comment>
<evidence type="ECO:0000256" key="4">
    <source>
        <dbReference type="ARBA" id="ARBA00022679"/>
    </source>
</evidence>
<evidence type="ECO:0000256" key="5">
    <source>
        <dbReference type="ARBA" id="ARBA00022691"/>
    </source>
</evidence>
<feature type="binding site" evidence="9">
    <location>
        <position position="404"/>
    </location>
    <ligand>
        <name>substrate</name>
    </ligand>
</feature>
<reference evidence="10 11" key="1">
    <citation type="submission" date="2016-08" db="EMBL/GenBank/DDBJ databases">
        <title>Draft genome sequence of Candidatus Piscirickettsia litoralis, from seawater.</title>
        <authorList>
            <person name="Wan X."/>
            <person name="Lee A.J."/>
            <person name="Hou S."/>
            <person name="Donachie S.P."/>
        </authorList>
    </citation>
    <scope>NUCLEOTIDE SEQUENCE [LARGE SCALE GENOMIC DNA]</scope>
    <source>
        <strain evidence="10 11">Y2</strain>
    </source>
</reference>
<sequence>MSLISRDLKHLWHPCSQMKDYESFPPLEVIQAQGCYLTLNNGQKIIDVISSWWCKSFGHNHPILKKAIHNQLEKFEHVILANTTNHTIVELSEALATLQPGLDKVMYASDGSCAVEIAMKMSLHSRVIQPQPEKKHFAALSHGYHGETLATLSVSDLGLYKAPYQSACLNNVTFIDHIPYVSGTDDPLWHDCSLHWQKAQLQLEAVKHQLTAILIEPIVQGAGGMLIYSADFLKRLNAWCKANDIHLIADEIMTGLGRTGRPLACQHANISPDFICLSKGLTGGVLPMSAVLTHNEIYQLFYDDYETGKAFMHSHTHSGNALAAAVALATQKLLNSPGFYESTQEKGQYMRELLEDTAQQTGKLKNIRSIGMVAAADLIVPDNDKTRWGYLIYQEAIKNGALLRPLGNTLYWLPPLITTKEELKKIASITTQAIEAILS</sequence>
<keyword evidence="3 9" id="KW-0032">Aminotransferase</keyword>
<comment type="similarity">
    <text evidence="9">Belongs to the class-III pyridoxal-phosphate-dependent aminotransferase family. BioA subfamily.</text>
</comment>
<feature type="binding site" evidence="9">
    <location>
        <begin position="315"/>
        <end position="316"/>
    </location>
    <ligand>
        <name>pyridoxal 5'-phosphate</name>
        <dbReference type="ChEBI" id="CHEBI:597326"/>
    </ligand>
</feature>
<dbReference type="InterPro" id="IPR005815">
    <property type="entry name" value="BioA"/>
</dbReference>
<comment type="caution">
    <text evidence="10">The sequence shown here is derived from an EMBL/GenBank/DDBJ whole genome shotgun (WGS) entry which is preliminary data.</text>
</comment>